<proteinExistence type="predicted"/>
<dbReference type="Gene3D" id="3.40.630.30">
    <property type="match status" value="1"/>
</dbReference>
<dbReference type="InterPro" id="IPR000182">
    <property type="entry name" value="GNAT_dom"/>
</dbReference>
<keyword evidence="3" id="KW-1185">Reference proteome</keyword>
<feature type="domain" description="N-acetyltransferase" evidence="1">
    <location>
        <begin position="16"/>
        <end position="180"/>
    </location>
</feature>
<dbReference type="PROSITE" id="PS51186">
    <property type="entry name" value="GNAT"/>
    <property type="match status" value="1"/>
</dbReference>
<evidence type="ECO:0000259" key="1">
    <source>
        <dbReference type="PROSITE" id="PS51186"/>
    </source>
</evidence>
<sequence>MAVWQPLTPDDNEAVMRIADVIHSELPEGAHVFAERVKLFPEGCLALVKQEEHGSGGSGRRELCGYAISHPIRHRQPPVLDAALGAIAPDASQYYIHDFCVLPAFRGQGLADQGVQRLLSAAADTERFPDGACLVSVYNTKPFWARYGFVPPEPSSIDAALVEKVSVYGEDARYLERRPPTSSSKS</sequence>
<dbReference type="RefSeq" id="XP_066717268.1">
    <property type="nucleotide sequence ID" value="XM_066857999.1"/>
</dbReference>
<reference evidence="2 3" key="1">
    <citation type="submission" date="2023-01" db="EMBL/GenBank/DDBJ databases">
        <title>Analysis of 21 Apiospora genomes using comparative genomics revels a genus with tremendous synthesis potential of carbohydrate active enzymes and secondary metabolites.</title>
        <authorList>
            <person name="Sorensen T."/>
        </authorList>
    </citation>
    <scope>NUCLEOTIDE SEQUENCE [LARGE SCALE GENOMIC DNA]</scope>
    <source>
        <strain evidence="2 3">CBS 135458</strain>
    </source>
</reference>
<evidence type="ECO:0000313" key="2">
    <source>
        <dbReference type="EMBL" id="KAK8069974.1"/>
    </source>
</evidence>
<evidence type="ECO:0000313" key="3">
    <source>
        <dbReference type="Proteomes" id="UP001480595"/>
    </source>
</evidence>
<dbReference type="GeneID" id="92091062"/>
<dbReference type="Proteomes" id="UP001480595">
    <property type="component" value="Unassembled WGS sequence"/>
</dbReference>
<dbReference type="SUPFAM" id="SSF55729">
    <property type="entry name" value="Acyl-CoA N-acyltransferases (Nat)"/>
    <property type="match status" value="1"/>
</dbReference>
<dbReference type="InterPro" id="IPR016181">
    <property type="entry name" value="Acyl_CoA_acyltransferase"/>
</dbReference>
<dbReference type="Pfam" id="PF00583">
    <property type="entry name" value="Acetyltransf_1"/>
    <property type="match status" value="1"/>
</dbReference>
<dbReference type="CDD" id="cd04301">
    <property type="entry name" value="NAT_SF"/>
    <property type="match status" value="1"/>
</dbReference>
<organism evidence="2 3">
    <name type="scientific">Apiospora phragmitis</name>
    <dbReference type="NCBI Taxonomy" id="2905665"/>
    <lineage>
        <taxon>Eukaryota</taxon>
        <taxon>Fungi</taxon>
        <taxon>Dikarya</taxon>
        <taxon>Ascomycota</taxon>
        <taxon>Pezizomycotina</taxon>
        <taxon>Sordariomycetes</taxon>
        <taxon>Xylariomycetidae</taxon>
        <taxon>Amphisphaeriales</taxon>
        <taxon>Apiosporaceae</taxon>
        <taxon>Apiospora</taxon>
    </lineage>
</organism>
<protein>
    <recommendedName>
        <fullName evidence="1">N-acetyltransferase domain-containing protein</fullName>
    </recommendedName>
</protein>
<comment type="caution">
    <text evidence="2">The sequence shown here is derived from an EMBL/GenBank/DDBJ whole genome shotgun (WGS) entry which is preliminary data.</text>
</comment>
<dbReference type="EMBL" id="JAQQWL010000006">
    <property type="protein sequence ID" value="KAK8069974.1"/>
    <property type="molecule type" value="Genomic_DNA"/>
</dbReference>
<name>A0ABR1VFG3_9PEZI</name>
<accession>A0ABR1VFG3</accession>
<gene>
    <name evidence="2" type="ORF">PG994_006590</name>
</gene>